<keyword evidence="2" id="KW-1185">Reference proteome</keyword>
<dbReference type="EnsemblMetazoa" id="CLYHEMT024472.1">
    <property type="protein sequence ID" value="CLYHEMP024472.1"/>
    <property type="gene ID" value="CLYHEMG024472"/>
</dbReference>
<protein>
    <submittedName>
        <fullName evidence="1">Uncharacterized protein</fullName>
    </submittedName>
</protein>
<accession>A0A7M5XKD2</accession>
<name>A0A7M5XKD2_9CNID</name>
<dbReference type="Proteomes" id="UP000594262">
    <property type="component" value="Unplaced"/>
</dbReference>
<sequence length="235" mass="26757">MPSDLLQLTDSDYEPSELERTSGLTELPNSRLLKEEEMVVGKVCYALWDGNKKFYKVEILEIKKTKIKKRKALKEISSLSNIEKLNNAKKRREEKSHITSSISKQKYSTLQQYLMSTEQSTSSTVDYQGSPLSPGITLPSYQPNIHISTTQTLETLPSPTYQPQELNIEPPPTSQGFSYLEAVQNDNLELPQITDHCPNCIHHESSYRALSDKYNQLKADFDKQLATVKSRKINS</sequence>
<evidence type="ECO:0000313" key="1">
    <source>
        <dbReference type="EnsemblMetazoa" id="CLYHEMP024472.1"/>
    </source>
</evidence>
<evidence type="ECO:0000313" key="2">
    <source>
        <dbReference type="Proteomes" id="UP000594262"/>
    </source>
</evidence>
<reference evidence="1" key="1">
    <citation type="submission" date="2021-01" db="UniProtKB">
        <authorList>
            <consortium name="EnsemblMetazoa"/>
        </authorList>
    </citation>
    <scope>IDENTIFICATION</scope>
</reference>
<dbReference type="AlphaFoldDB" id="A0A7M5XKD2"/>
<proteinExistence type="predicted"/>
<organism evidence="1 2">
    <name type="scientific">Clytia hemisphaerica</name>
    <dbReference type="NCBI Taxonomy" id="252671"/>
    <lineage>
        <taxon>Eukaryota</taxon>
        <taxon>Metazoa</taxon>
        <taxon>Cnidaria</taxon>
        <taxon>Hydrozoa</taxon>
        <taxon>Hydroidolina</taxon>
        <taxon>Leptothecata</taxon>
        <taxon>Obeliida</taxon>
        <taxon>Clytiidae</taxon>
        <taxon>Clytia</taxon>
    </lineage>
</organism>